<sequence>GLVSAGAQAPAASVGLAFDSTNWNVPQTVTVTGVDDAIVDGDIPYAIITAPAVSGDQGYNGLDADDVSVTNLDDDATGVSVATIVPDSMTAGTWINVTITGSGFQSGATVTFLNGSGPAPAAEVTNVSPDGLTIGATITAPGGGPQSYCQKSLMTP</sequence>
<gene>
    <name evidence="1" type="ORF">LCGC14_2643890</name>
</gene>
<evidence type="ECO:0000313" key="1">
    <source>
        <dbReference type="EMBL" id="KKK98325.1"/>
    </source>
</evidence>
<name>A0A0F9AJ57_9ZZZZ</name>
<organism evidence="1">
    <name type="scientific">marine sediment metagenome</name>
    <dbReference type="NCBI Taxonomy" id="412755"/>
    <lineage>
        <taxon>unclassified sequences</taxon>
        <taxon>metagenomes</taxon>
        <taxon>ecological metagenomes</taxon>
    </lineage>
</organism>
<dbReference type="Gene3D" id="2.60.40.10">
    <property type="entry name" value="Immunoglobulins"/>
    <property type="match status" value="1"/>
</dbReference>
<evidence type="ECO:0008006" key="2">
    <source>
        <dbReference type="Google" id="ProtNLM"/>
    </source>
</evidence>
<reference evidence="1" key="1">
    <citation type="journal article" date="2015" name="Nature">
        <title>Complex archaea that bridge the gap between prokaryotes and eukaryotes.</title>
        <authorList>
            <person name="Spang A."/>
            <person name="Saw J.H."/>
            <person name="Jorgensen S.L."/>
            <person name="Zaremba-Niedzwiedzka K."/>
            <person name="Martijn J."/>
            <person name="Lind A.E."/>
            <person name="van Eijk R."/>
            <person name="Schleper C."/>
            <person name="Guy L."/>
            <person name="Ettema T.J."/>
        </authorList>
    </citation>
    <scope>NUCLEOTIDE SEQUENCE</scope>
</reference>
<feature type="non-terminal residue" evidence="1">
    <location>
        <position position="1"/>
    </location>
</feature>
<proteinExistence type="predicted"/>
<dbReference type="EMBL" id="LAZR01045665">
    <property type="protein sequence ID" value="KKK98325.1"/>
    <property type="molecule type" value="Genomic_DNA"/>
</dbReference>
<accession>A0A0F9AJ57</accession>
<comment type="caution">
    <text evidence="1">The sequence shown here is derived from an EMBL/GenBank/DDBJ whole genome shotgun (WGS) entry which is preliminary data.</text>
</comment>
<dbReference type="AlphaFoldDB" id="A0A0F9AJ57"/>
<dbReference type="InterPro" id="IPR013783">
    <property type="entry name" value="Ig-like_fold"/>
</dbReference>
<protein>
    <recommendedName>
        <fullName evidence="2">IPT/TIG domain-containing protein</fullName>
    </recommendedName>
</protein>